<name>A0A1B2JHG7_PICPA</name>
<reference evidence="1 2" key="1">
    <citation type="submission" date="2016-02" db="EMBL/GenBank/DDBJ databases">
        <title>Comparative genomic and transcriptomic foundation for Pichia pastoris.</title>
        <authorList>
            <person name="Love K.R."/>
            <person name="Shah K.A."/>
            <person name="Whittaker C.A."/>
            <person name="Wu J."/>
            <person name="Bartlett M.C."/>
            <person name="Ma D."/>
            <person name="Leeson R.L."/>
            <person name="Priest M."/>
            <person name="Young S.K."/>
            <person name="Love J.C."/>
        </authorList>
    </citation>
    <scope>NUCLEOTIDE SEQUENCE [LARGE SCALE GENOMIC DNA]</scope>
    <source>
        <strain evidence="1 2">ATCC 28485</strain>
    </source>
</reference>
<dbReference type="EMBL" id="CP014587">
    <property type="protein sequence ID" value="ANZ77489.1"/>
    <property type="molecule type" value="Genomic_DNA"/>
</dbReference>
<dbReference type="Pfam" id="PF08700">
    <property type="entry name" value="VPS51_Exo84_N"/>
    <property type="match status" value="1"/>
</dbReference>
<dbReference type="OrthoDB" id="46189at2759"/>
<evidence type="ECO:0000313" key="1">
    <source>
        <dbReference type="EMBL" id="ANZ77489.1"/>
    </source>
</evidence>
<protein>
    <submittedName>
        <fullName evidence="1">BA75_04405T0</fullName>
    </submittedName>
</protein>
<dbReference type="AlphaFoldDB" id="A0A1B2JHG7"/>
<dbReference type="Proteomes" id="UP000094565">
    <property type="component" value="Chromosome 4"/>
</dbReference>
<accession>A0A1B2JHG7</accession>
<organism evidence="1 2">
    <name type="scientific">Komagataella pastoris</name>
    <name type="common">Yeast</name>
    <name type="synonym">Pichia pastoris</name>
    <dbReference type="NCBI Taxonomy" id="4922"/>
    <lineage>
        <taxon>Eukaryota</taxon>
        <taxon>Fungi</taxon>
        <taxon>Dikarya</taxon>
        <taxon>Ascomycota</taxon>
        <taxon>Saccharomycotina</taxon>
        <taxon>Pichiomycetes</taxon>
        <taxon>Pichiales</taxon>
        <taxon>Pichiaceae</taxon>
        <taxon>Komagataella</taxon>
    </lineage>
</organism>
<keyword evidence="2" id="KW-1185">Reference proteome</keyword>
<proteinExistence type="predicted"/>
<sequence>MVPAMLIDEKSPNLLFKQCSVPTISQTVVQLKKNIMQHDSELKYLVAEKYRDLINISNEIAKLNDNSFYLDHSIATICFKENKYRIKTCYKSITRIAVKHNGIRTRNLLLKNWLNRLEYMLLTSDNAGNLLDFCETYYIIRSSYGPELDSCKALNTQLKQVFDSLDTLLLERIVKKNSNIKELEAGLVSVIILNRFKDYPSLMRWFFHQRFNYLKTIFDIKHKLEYINCTIQICNMVRDQTLNYKLYSSLAAINEQHEGLTDAKFFDTEMGGMDTLYNIWLQDVSKDVLKSYIKQSSKLTIPDLFSFFKNILSLFEESALLVEFLLIEHNSLLLQISELFFDDYLKLVIRNINHVDLSLSDSSQKVFGPFSDATLESLAKMPVIEPPENRLVSNYLQLVSIYENEINPLNNLKAFVQKSKELEICNLRTLLLGRILHCQNVISELLDKVQYSLLESLNRLPPDQSINNIFALVSLSSLPGLNAVTSSPTDYSTLISRWLWSYLLHQLEILKPRLLALNEGDLDSFIDIFYEYCCLLMPNVIFHEVYRHPCFANLRELVVIKIAEIISSKGCYYLERHFLSNFLLTSSLKRGKLRENCQEKDAKLSNRVYRQNRFLFVPLLLIPDP</sequence>
<gene>
    <name evidence="1" type="ORF">ATY40_BA7504405</name>
</gene>
<evidence type="ECO:0000313" key="2">
    <source>
        <dbReference type="Proteomes" id="UP000094565"/>
    </source>
</evidence>